<evidence type="ECO:0000256" key="2">
    <source>
        <dbReference type="SAM" id="Phobius"/>
    </source>
</evidence>
<dbReference type="SUPFAM" id="SSF54001">
    <property type="entry name" value="Cysteine proteinases"/>
    <property type="match status" value="1"/>
</dbReference>
<feature type="region of interest" description="Disordered" evidence="1">
    <location>
        <begin position="523"/>
        <end position="599"/>
    </location>
</feature>
<feature type="transmembrane region" description="Helical" evidence="2">
    <location>
        <begin position="70"/>
        <end position="89"/>
    </location>
</feature>
<dbReference type="InterPro" id="IPR002931">
    <property type="entry name" value="Transglutaminase-like"/>
</dbReference>
<dbReference type="InterPro" id="IPR038765">
    <property type="entry name" value="Papain-like_cys_pep_sf"/>
</dbReference>
<dbReference type="SMART" id="SM00460">
    <property type="entry name" value="TGc"/>
    <property type="match status" value="1"/>
</dbReference>
<dbReference type="Pfam" id="PF01841">
    <property type="entry name" value="Transglut_core"/>
    <property type="match status" value="1"/>
</dbReference>
<accession>A0ABD5X888</accession>
<dbReference type="InterPro" id="IPR052901">
    <property type="entry name" value="Bact_TGase-like"/>
</dbReference>
<sequence length="718" mass="77003">MSKSGRLHAVSGKIPVHQIIAVVGTVGLLGSFLSVLYDIVETVGDPLLFYVVVFTTLVAATLLSRTLPVTGAVVVGAILLGAGTVWHALTLEADLEFWLLVNNNIELLTGETVLQIQQVDVWALTVTPAPVFLTWYFVLRGRYVGTVVAGGSMLTYLVLTGDAGTTVTQLGVVSAGAVIGFGEIEATGWTGATDQTVVVLAVMVLVPLVITVVPGGAATPITFINDETETVEESVITETSMDIVGEVKLSPESRFAVTSDQPRLWRVGSYDRYTGDGWVKTGDTSPLGNKTLDGPPGPTQELTQTIEAQTTLSVLPTAWQPVSVGESVTGDIVVGPNGGFEIDGTVSEGTIINLTSKLPDPEREALVTAGQNYPESVREQYAQLPQSTPDRIGERTEQIARNAESPFETAVAVEQWLEQNREYSLTIDRPEGDIADAFLFEMDAGYCTYFATTMATMLRSQNIPTRIATGYTPGERVSENQYEVRGLNSHVWVEVYFPDIGWVEFDPTPTGPRQSTEQAALSTSLGANGGGTVTGTTSGATTNRAGGIGDVTDTGVQDVSDRISGEAAEQPVENGALRPGVGTGSGTEGNSDDGFSVPQPSRQQVVVSLVVLAGAVAWTRQTGIAESLFGRVLVRFQRRSDPVTDIERAYDRVLLLLEDRYRPRETGETVRQYLDDIAADEDVRRVIRLYEQAQYAEDASKADADEAVSLVDTIRKQE</sequence>
<keyword evidence="2" id="KW-0472">Membrane</keyword>
<feature type="compositionally biased region" description="Low complexity" evidence="1">
    <location>
        <begin position="534"/>
        <end position="545"/>
    </location>
</feature>
<dbReference type="PANTHER" id="PTHR42736">
    <property type="entry name" value="PROTEIN-GLUTAMINE GAMMA-GLUTAMYLTRANSFERASE"/>
    <property type="match status" value="1"/>
</dbReference>
<dbReference type="Gene3D" id="3.10.620.30">
    <property type="match status" value="1"/>
</dbReference>
<keyword evidence="2" id="KW-1133">Transmembrane helix</keyword>
<dbReference type="InterPro" id="IPR025403">
    <property type="entry name" value="TgpA-like_C"/>
</dbReference>
<feature type="transmembrane region" description="Helical" evidence="2">
    <location>
        <begin position="167"/>
        <end position="184"/>
    </location>
</feature>
<feature type="transmembrane region" description="Helical" evidence="2">
    <location>
        <begin position="121"/>
        <end position="138"/>
    </location>
</feature>
<feature type="transmembrane region" description="Helical" evidence="2">
    <location>
        <begin position="143"/>
        <end position="161"/>
    </location>
</feature>
<dbReference type="RefSeq" id="WP_267639088.1">
    <property type="nucleotide sequence ID" value="NZ_JAODIY010000048.1"/>
</dbReference>
<organism evidence="4 5">
    <name type="scientific">Halovenus rubra</name>
    <dbReference type="NCBI Taxonomy" id="869890"/>
    <lineage>
        <taxon>Archaea</taxon>
        <taxon>Methanobacteriati</taxon>
        <taxon>Methanobacteriota</taxon>
        <taxon>Stenosarchaea group</taxon>
        <taxon>Halobacteria</taxon>
        <taxon>Halobacteriales</taxon>
        <taxon>Haloarculaceae</taxon>
        <taxon>Halovenus</taxon>
    </lineage>
</organism>
<proteinExistence type="predicted"/>
<feature type="domain" description="Transglutaminase-like" evidence="3">
    <location>
        <begin position="439"/>
        <end position="509"/>
    </location>
</feature>
<dbReference type="Pfam" id="PF13559">
    <property type="entry name" value="DUF4129"/>
    <property type="match status" value="1"/>
</dbReference>
<reference evidence="4 5" key="1">
    <citation type="journal article" date="2014" name="Int. J. Syst. Evol. Microbiol.">
        <title>Complete genome sequence of Corynebacterium casei LMG S-19264T (=DSM 44701T), isolated from a smear-ripened cheese.</title>
        <authorList>
            <consortium name="US DOE Joint Genome Institute (JGI-PGF)"/>
            <person name="Walter F."/>
            <person name="Albersmeier A."/>
            <person name="Kalinowski J."/>
            <person name="Ruckert C."/>
        </authorList>
    </citation>
    <scope>NUCLEOTIDE SEQUENCE [LARGE SCALE GENOMIC DNA]</scope>
    <source>
        <strain evidence="4 5">CGMCC 4.7215</strain>
    </source>
</reference>
<comment type="caution">
    <text evidence="4">The sequence shown here is derived from an EMBL/GenBank/DDBJ whole genome shotgun (WGS) entry which is preliminary data.</text>
</comment>
<feature type="transmembrane region" description="Helical" evidence="2">
    <location>
        <begin position="46"/>
        <end position="63"/>
    </location>
</feature>
<dbReference type="PANTHER" id="PTHR42736:SF1">
    <property type="entry name" value="PROTEIN-GLUTAMINE GAMMA-GLUTAMYLTRANSFERASE"/>
    <property type="match status" value="1"/>
</dbReference>
<feature type="transmembrane region" description="Helical" evidence="2">
    <location>
        <begin position="20"/>
        <end position="40"/>
    </location>
</feature>
<keyword evidence="2" id="KW-0812">Transmembrane</keyword>
<dbReference type="AlphaFoldDB" id="A0ABD5X888"/>
<gene>
    <name evidence="4" type="ORF">ACFQJ7_15980</name>
</gene>
<evidence type="ECO:0000313" key="5">
    <source>
        <dbReference type="Proteomes" id="UP001596414"/>
    </source>
</evidence>
<dbReference type="EMBL" id="JBHSZQ010000050">
    <property type="protein sequence ID" value="MFC7127496.1"/>
    <property type="molecule type" value="Genomic_DNA"/>
</dbReference>
<evidence type="ECO:0000313" key="4">
    <source>
        <dbReference type="EMBL" id="MFC7127496.1"/>
    </source>
</evidence>
<name>A0ABD5X888_9EURY</name>
<evidence type="ECO:0000259" key="3">
    <source>
        <dbReference type="SMART" id="SM00460"/>
    </source>
</evidence>
<evidence type="ECO:0000256" key="1">
    <source>
        <dbReference type="SAM" id="MobiDB-lite"/>
    </source>
</evidence>
<dbReference type="Proteomes" id="UP001596414">
    <property type="component" value="Unassembled WGS sequence"/>
</dbReference>
<protein>
    <submittedName>
        <fullName evidence="4">DUF3488 and DUF4129 domain-containing transglutaminase family protein</fullName>
    </submittedName>
</protein>
<feature type="transmembrane region" description="Helical" evidence="2">
    <location>
        <begin position="196"/>
        <end position="217"/>
    </location>
</feature>